<gene>
    <name evidence="2" type="ORF">PDMSB3_3216</name>
</gene>
<evidence type="ECO:0000313" key="3">
    <source>
        <dbReference type="Proteomes" id="UP000325811"/>
    </source>
</evidence>
<evidence type="ECO:0000313" key="2">
    <source>
        <dbReference type="EMBL" id="VVD34500.1"/>
    </source>
</evidence>
<feature type="region of interest" description="Disordered" evidence="1">
    <location>
        <begin position="1"/>
        <end position="45"/>
    </location>
</feature>
<dbReference type="Proteomes" id="UP000325811">
    <property type="component" value="Chromosome II"/>
</dbReference>
<protein>
    <submittedName>
        <fullName evidence="2">Uncharacterized protein</fullName>
    </submittedName>
</protein>
<name>A0A5Q4ZSN6_9BURK</name>
<sequence length="159" mass="17742">MAIAQQLPAHPREQRQRRCSQRAEVAPVREGEPVHEPGQGDVDDQRGEVARAEFHRRSVVSGATMREARDPYRCAYRADPVAQTYRGVYGEVSSPAIACGVRDQEFGHAPHAEKICDHRAHCLPGHSNHYPLLRNVHPSPVPHHPAPVPASAHARRFPR</sequence>
<evidence type="ECO:0000256" key="1">
    <source>
        <dbReference type="SAM" id="MobiDB-lite"/>
    </source>
</evidence>
<accession>A0A5Q4ZSN6</accession>
<dbReference type="AlphaFoldDB" id="A0A5Q4ZSN6"/>
<keyword evidence="3" id="KW-1185">Reference proteome</keyword>
<dbReference type="KEGG" id="pdio:PDMSB3_3216.1"/>
<feature type="region of interest" description="Disordered" evidence="1">
    <location>
        <begin position="140"/>
        <end position="159"/>
    </location>
</feature>
<organism evidence="2 3">
    <name type="scientific">Paraburkholderia dioscoreae</name>
    <dbReference type="NCBI Taxonomy" id="2604047"/>
    <lineage>
        <taxon>Bacteria</taxon>
        <taxon>Pseudomonadati</taxon>
        <taxon>Pseudomonadota</taxon>
        <taxon>Betaproteobacteria</taxon>
        <taxon>Burkholderiales</taxon>
        <taxon>Burkholderiaceae</taxon>
        <taxon>Paraburkholderia</taxon>
    </lineage>
</organism>
<dbReference type="EMBL" id="LR699554">
    <property type="protein sequence ID" value="VVD34500.1"/>
    <property type="molecule type" value="Genomic_DNA"/>
</dbReference>
<reference evidence="2 3" key="1">
    <citation type="submission" date="2019-08" db="EMBL/GenBank/DDBJ databases">
        <authorList>
            <person name="Herpell B J."/>
        </authorList>
    </citation>
    <scope>NUCLEOTIDE SEQUENCE [LARGE SCALE GENOMIC DNA]</scope>
    <source>
        <strain evidence="3">Msb3</strain>
    </source>
</reference>
<proteinExistence type="predicted"/>